<keyword evidence="3" id="KW-0808">Transferase</keyword>
<comment type="caution">
    <text evidence="3">The sequence shown here is derived from an EMBL/GenBank/DDBJ whole genome shotgun (WGS) entry which is preliminary data.</text>
</comment>
<reference evidence="3 4" key="1">
    <citation type="journal article" date="2020" name="ISME J.">
        <title>Comparative genomics reveals insights into cyanobacterial evolution and habitat adaptation.</title>
        <authorList>
            <person name="Chen M.Y."/>
            <person name="Teng W.K."/>
            <person name="Zhao L."/>
            <person name="Hu C.X."/>
            <person name="Zhou Y.K."/>
            <person name="Han B.P."/>
            <person name="Song L.R."/>
            <person name="Shu W.S."/>
        </authorList>
    </citation>
    <scope>NUCLEOTIDE SEQUENCE [LARGE SCALE GENOMIC DNA]</scope>
    <source>
        <strain evidence="3 4">FACHB-723</strain>
    </source>
</reference>
<evidence type="ECO:0000256" key="1">
    <source>
        <dbReference type="SAM" id="Phobius"/>
    </source>
</evidence>
<keyword evidence="1" id="KW-0812">Transmembrane</keyword>
<sequence>MRNNRVDILRFLGLAMIVLAHVNPPGIIFQIRNFDVPLMVMISAVSFSLSYKQESYTSYLSKRVKRLLFPLWVFLTCYFALVFFTGYPIKLPSVRTILESYFLLSGIGFVWIIRVFLFMAALAPFIMNLHLKFKKNFHYFLIIGLVYLAYEIILLISKPFFLASKWMIMFENIVLYLMPYAVIFAIGLRLNSINKKLLVYIAILALSTFGIMGLSFYLNSGLFIQTQAFKYPPSIYYLSYALGISIVLWLVSGSIMIFINKLKLTIPVLFIAQNSMWIYLWHIPLLNVIKLPFYFNYFLIFLTASLITFIQVRLIRYLVLPNVRSINIRKNINMIFTG</sequence>
<evidence type="ECO:0000259" key="2">
    <source>
        <dbReference type="Pfam" id="PF01757"/>
    </source>
</evidence>
<feature type="transmembrane region" description="Helical" evidence="1">
    <location>
        <begin position="173"/>
        <end position="190"/>
    </location>
</feature>
<feature type="transmembrane region" description="Helical" evidence="1">
    <location>
        <begin position="237"/>
        <end position="259"/>
    </location>
</feature>
<keyword evidence="3" id="KW-0012">Acyltransferase</keyword>
<proteinExistence type="predicted"/>
<dbReference type="Pfam" id="PF01757">
    <property type="entry name" value="Acyl_transf_3"/>
    <property type="match status" value="1"/>
</dbReference>
<keyword evidence="1" id="KW-0472">Membrane</keyword>
<feature type="transmembrane region" description="Helical" evidence="1">
    <location>
        <begin position="264"/>
        <end position="282"/>
    </location>
</feature>
<dbReference type="InterPro" id="IPR002656">
    <property type="entry name" value="Acyl_transf_3_dom"/>
</dbReference>
<feature type="transmembrane region" description="Helical" evidence="1">
    <location>
        <begin position="101"/>
        <end position="127"/>
    </location>
</feature>
<name>A0ABR7ZVR1_9CYAN</name>
<feature type="transmembrane region" description="Helical" evidence="1">
    <location>
        <begin position="139"/>
        <end position="161"/>
    </location>
</feature>
<dbReference type="EMBL" id="JACJQB010000009">
    <property type="protein sequence ID" value="MBD2187897.1"/>
    <property type="molecule type" value="Genomic_DNA"/>
</dbReference>
<organism evidence="3 4">
    <name type="scientific">Pseudanabaena mucicola FACHB-723</name>
    <dbReference type="NCBI Taxonomy" id="2692860"/>
    <lineage>
        <taxon>Bacteria</taxon>
        <taxon>Bacillati</taxon>
        <taxon>Cyanobacteriota</taxon>
        <taxon>Cyanophyceae</taxon>
        <taxon>Pseudanabaenales</taxon>
        <taxon>Pseudanabaenaceae</taxon>
        <taxon>Pseudanabaena</taxon>
    </lineage>
</organism>
<evidence type="ECO:0000313" key="3">
    <source>
        <dbReference type="EMBL" id="MBD2187897.1"/>
    </source>
</evidence>
<feature type="transmembrane region" description="Helical" evidence="1">
    <location>
        <begin position="294"/>
        <end position="315"/>
    </location>
</feature>
<keyword evidence="4" id="KW-1185">Reference proteome</keyword>
<evidence type="ECO:0000313" key="4">
    <source>
        <dbReference type="Proteomes" id="UP000642094"/>
    </source>
</evidence>
<dbReference type="Proteomes" id="UP000642094">
    <property type="component" value="Unassembled WGS sequence"/>
</dbReference>
<keyword evidence="1" id="KW-1133">Transmembrane helix</keyword>
<feature type="transmembrane region" description="Helical" evidence="1">
    <location>
        <begin position="71"/>
        <end position="89"/>
    </location>
</feature>
<dbReference type="RefSeq" id="WP_190402758.1">
    <property type="nucleotide sequence ID" value="NZ_JACJQB010000009.1"/>
</dbReference>
<feature type="domain" description="Acyltransferase 3" evidence="2">
    <location>
        <begin position="4"/>
        <end position="310"/>
    </location>
</feature>
<protein>
    <submittedName>
        <fullName evidence="3">Acyltransferase</fullName>
    </submittedName>
</protein>
<gene>
    <name evidence="3" type="ORF">H6F41_07060</name>
</gene>
<accession>A0ABR7ZVR1</accession>
<dbReference type="GO" id="GO:0016746">
    <property type="term" value="F:acyltransferase activity"/>
    <property type="evidence" value="ECO:0007669"/>
    <property type="project" value="UniProtKB-KW"/>
</dbReference>
<feature type="transmembrane region" description="Helical" evidence="1">
    <location>
        <begin position="197"/>
        <end position="217"/>
    </location>
</feature>